<protein>
    <recommendedName>
        <fullName evidence="5">Protein NnrT</fullName>
    </recommendedName>
</protein>
<evidence type="ECO:0008006" key="5">
    <source>
        <dbReference type="Google" id="ProtNLM"/>
    </source>
</evidence>
<dbReference type="EMBL" id="FOYP01000001">
    <property type="protein sequence ID" value="SFR32903.1"/>
    <property type="molecule type" value="Genomic_DNA"/>
</dbReference>
<dbReference type="Proteomes" id="UP000199478">
    <property type="component" value="Unassembled WGS sequence"/>
</dbReference>
<dbReference type="RefSeq" id="WP_165614969.1">
    <property type="nucleotide sequence ID" value="NZ_FOYP01000001.1"/>
</dbReference>
<feature type="transmembrane region" description="Helical" evidence="1">
    <location>
        <begin position="36"/>
        <end position="57"/>
    </location>
</feature>
<name>A0A1I6FSK8_9RHOB</name>
<dbReference type="AlphaFoldDB" id="A0A1I6FSK8"/>
<organism evidence="3 4">
    <name type="scientific">Yoonia tamlensis</name>
    <dbReference type="NCBI Taxonomy" id="390270"/>
    <lineage>
        <taxon>Bacteria</taxon>
        <taxon>Pseudomonadati</taxon>
        <taxon>Pseudomonadota</taxon>
        <taxon>Alphaproteobacteria</taxon>
        <taxon>Rhodobacterales</taxon>
        <taxon>Paracoccaceae</taxon>
        <taxon>Yoonia</taxon>
    </lineage>
</organism>
<evidence type="ECO:0000313" key="3">
    <source>
        <dbReference type="EMBL" id="SFR32903.1"/>
    </source>
</evidence>
<feature type="chain" id="PRO_5011590250" description="Protein NnrT" evidence="2">
    <location>
        <begin position="21"/>
        <end position="60"/>
    </location>
</feature>
<keyword evidence="1" id="KW-1133">Transmembrane helix</keyword>
<keyword evidence="1" id="KW-0472">Membrane</keyword>
<evidence type="ECO:0000256" key="2">
    <source>
        <dbReference type="SAM" id="SignalP"/>
    </source>
</evidence>
<keyword evidence="2" id="KW-0732">Signal</keyword>
<feature type="signal peptide" evidence="2">
    <location>
        <begin position="1"/>
        <end position="20"/>
    </location>
</feature>
<keyword evidence="4" id="KW-1185">Reference proteome</keyword>
<proteinExistence type="predicted"/>
<dbReference type="STRING" id="390270.SAMN04488005_0398"/>
<evidence type="ECO:0000256" key="1">
    <source>
        <dbReference type="SAM" id="Phobius"/>
    </source>
</evidence>
<keyword evidence="1" id="KW-0812">Transmembrane</keyword>
<gene>
    <name evidence="3" type="ORF">SAMN04488005_0398</name>
</gene>
<reference evidence="4" key="1">
    <citation type="submission" date="2016-10" db="EMBL/GenBank/DDBJ databases">
        <authorList>
            <person name="Varghese N."/>
            <person name="Submissions S."/>
        </authorList>
    </citation>
    <scope>NUCLEOTIDE SEQUENCE [LARGE SCALE GENOMIC DNA]</scope>
    <source>
        <strain evidence="4">DSM 26879</strain>
    </source>
</reference>
<accession>A0A1I6FSK8</accession>
<sequence>MRFLTTLSGLFCLFSTTGLAAEFDRPIPQAQSATAEFWFALGSLALIAALVLVQRLVARS</sequence>
<evidence type="ECO:0000313" key="4">
    <source>
        <dbReference type="Proteomes" id="UP000199478"/>
    </source>
</evidence>